<dbReference type="WBParaSite" id="PSAMB.scaffold2116size25269.g16471.t1">
    <property type="protein sequence ID" value="PSAMB.scaffold2116size25269.g16471.t1"/>
    <property type="gene ID" value="PSAMB.scaffold2116size25269.g16471"/>
</dbReference>
<evidence type="ECO:0000313" key="1">
    <source>
        <dbReference type="Proteomes" id="UP000887566"/>
    </source>
</evidence>
<organism evidence="1 2">
    <name type="scientific">Plectus sambesii</name>
    <dbReference type="NCBI Taxonomy" id="2011161"/>
    <lineage>
        <taxon>Eukaryota</taxon>
        <taxon>Metazoa</taxon>
        <taxon>Ecdysozoa</taxon>
        <taxon>Nematoda</taxon>
        <taxon>Chromadorea</taxon>
        <taxon>Plectida</taxon>
        <taxon>Plectina</taxon>
        <taxon>Plectoidea</taxon>
        <taxon>Plectidae</taxon>
        <taxon>Plectus</taxon>
    </lineage>
</organism>
<name>A0A914VKR1_9BILA</name>
<dbReference type="Proteomes" id="UP000887566">
    <property type="component" value="Unplaced"/>
</dbReference>
<protein>
    <submittedName>
        <fullName evidence="2">Uncharacterized protein</fullName>
    </submittedName>
</protein>
<dbReference type="AlphaFoldDB" id="A0A914VKR1"/>
<keyword evidence="1" id="KW-1185">Reference proteome</keyword>
<evidence type="ECO:0000313" key="2">
    <source>
        <dbReference type="WBParaSite" id="PSAMB.scaffold2116size25269.g16471.t1"/>
    </source>
</evidence>
<accession>A0A914VKR1</accession>
<proteinExistence type="predicted"/>
<sequence length="100" mass="11254">MPPHRRRQTDRHGHRLGRLHNSVTVERATMAAASSDNRDSSAVSDMLDSSLQHALQTTLPPTVPKKGPVEQLLSLNTLRRWVREKTGYALFGEVRLNARC</sequence>
<reference evidence="2" key="1">
    <citation type="submission" date="2022-11" db="UniProtKB">
        <authorList>
            <consortium name="WormBaseParasite"/>
        </authorList>
    </citation>
    <scope>IDENTIFICATION</scope>
</reference>